<proteinExistence type="predicted"/>
<sequence>MRDRLLKGFCAFAVILLVTGCMGTPVSEQPDSDHPVDLENHGSEGATFDITVVRNATGEIVHNQSHVLDPGKEREVYNTDRASPNGIETFEIRWAARNETGQVTIKTNQCYGGAYVMIQEDGTASSTYSIC</sequence>
<keyword evidence="2" id="KW-1185">Reference proteome</keyword>
<dbReference type="Proteomes" id="UP000199199">
    <property type="component" value="Unassembled WGS sequence"/>
</dbReference>
<dbReference type="AlphaFoldDB" id="A0A1I6V9I3"/>
<evidence type="ECO:0000313" key="2">
    <source>
        <dbReference type="Proteomes" id="UP000199199"/>
    </source>
</evidence>
<evidence type="ECO:0008006" key="3">
    <source>
        <dbReference type="Google" id="ProtNLM"/>
    </source>
</evidence>
<dbReference type="EMBL" id="FOZS01000015">
    <property type="protein sequence ID" value="SFT10307.1"/>
    <property type="molecule type" value="Genomic_DNA"/>
</dbReference>
<evidence type="ECO:0000313" key="1">
    <source>
        <dbReference type="EMBL" id="SFT10307.1"/>
    </source>
</evidence>
<protein>
    <recommendedName>
        <fullName evidence="3">Lipoprotein</fullName>
    </recommendedName>
</protein>
<dbReference type="PROSITE" id="PS51257">
    <property type="entry name" value="PROKAR_LIPOPROTEIN"/>
    <property type="match status" value="1"/>
</dbReference>
<organism evidence="1 2">
    <name type="scientific">Halostagnicola kamekurae</name>
    <dbReference type="NCBI Taxonomy" id="619731"/>
    <lineage>
        <taxon>Archaea</taxon>
        <taxon>Methanobacteriati</taxon>
        <taxon>Methanobacteriota</taxon>
        <taxon>Stenosarchaea group</taxon>
        <taxon>Halobacteria</taxon>
        <taxon>Halobacteriales</taxon>
        <taxon>Natrialbaceae</taxon>
        <taxon>Halostagnicola</taxon>
    </lineage>
</organism>
<reference evidence="2" key="1">
    <citation type="submission" date="2016-10" db="EMBL/GenBank/DDBJ databases">
        <authorList>
            <person name="Varghese N."/>
            <person name="Submissions S."/>
        </authorList>
    </citation>
    <scope>NUCLEOTIDE SEQUENCE [LARGE SCALE GENOMIC DNA]</scope>
    <source>
        <strain evidence="2">DSM 22427</strain>
    </source>
</reference>
<gene>
    <name evidence="1" type="ORF">SAMN04488556_0149</name>
</gene>
<accession>A0A1I6V9I3</accession>
<name>A0A1I6V9I3_9EURY</name>